<keyword evidence="4 7" id="KW-0812">Transmembrane</keyword>
<comment type="subcellular location">
    <subcellularLocation>
        <location evidence="1">Cell membrane</location>
        <topology evidence="1">Multi-pass membrane protein</topology>
    </subcellularLocation>
    <subcellularLocation>
        <location evidence="7">Membrane</location>
        <topology evidence="7">Multi-pass membrane protein</topology>
    </subcellularLocation>
</comment>
<comment type="similarity">
    <text evidence="2 7">Belongs to the XK family.</text>
</comment>
<evidence type="ECO:0000313" key="9">
    <source>
        <dbReference type="EMBL" id="TPP57138.1"/>
    </source>
</evidence>
<organism evidence="9 10">
    <name type="scientific">Fasciola gigantica</name>
    <name type="common">Giant liver fluke</name>
    <dbReference type="NCBI Taxonomy" id="46835"/>
    <lineage>
        <taxon>Eukaryota</taxon>
        <taxon>Metazoa</taxon>
        <taxon>Spiralia</taxon>
        <taxon>Lophotrochozoa</taxon>
        <taxon>Platyhelminthes</taxon>
        <taxon>Trematoda</taxon>
        <taxon>Digenea</taxon>
        <taxon>Plagiorchiida</taxon>
        <taxon>Echinostomata</taxon>
        <taxon>Echinostomatoidea</taxon>
        <taxon>Fasciolidae</taxon>
        <taxon>Fasciola</taxon>
    </lineage>
</organism>
<dbReference type="EMBL" id="SUNJ01013614">
    <property type="protein sequence ID" value="TPP57138.1"/>
    <property type="molecule type" value="Genomic_DNA"/>
</dbReference>
<dbReference type="Pfam" id="PF09815">
    <property type="entry name" value="XK-related"/>
    <property type="match status" value="1"/>
</dbReference>
<feature type="transmembrane region" description="Helical" evidence="7">
    <location>
        <begin position="344"/>
        <end position="375"/>
    </location>
</feature>
<feature type="transmembrane region" description="Helical" evidence="7">
    <location>
        <begin position="475"/>
        <end position="501"/>
    </location>
</feature>
<keyword evidence="10" id="KW-1185">Reference proteome</keyword>
<reference evidence="9 10" key="1">
    <citation type="submission" date="2019-04" db="EMBL/GenBank/DDBJ databases">
        <title>Annotation for the trematode Fasciola gigantica.</title>
        <authorList>
            <person name="Choi Y.-J."/>
        </authorList>
    </citation>
    <scope>NUCLEOTIDE SEQUENCE [LARGE SCALE GENOMIC DNA]</scope>
    <source>
        <strain evidence="9">Uganda_cow_1</strain>
    </source>
</reference>
<proteinExistence type="inferred from homology"/>
<dbReference type="PANTHER" id="PTHR16024">
    <property type="entry name" value="XK-RELATED PROTEIN"/>
    <property type="match status" value="1"/>
</dbReference>
<feature type="transmembrane region" description="Helical" evidence="7">
    <location>
        <begin position="124"/>
        <end position="142"/>
    </location>
</feature>
<comment type="caution">
    <text evidence="9">The sequence shown here is derived from an EMBL/GenBank/DDBJ whole genome shotgun (WGS) entry which is preliminary data.</text>
</comment>
<sequence>MFLDITQLTHNSEAPGFQRPRSAEGFSKLLVTRRSWQAALTWAKLPTQREFRRASRSYRSDNASPVAWVGDLVDGIPLHATQPEQRDQTEAAKSGQTTTSTFVPDDPSLDSTERKVLIEFLRMHGFRPYQVICFFFSVLTYISDVGSDAYLVYSYHKQGDYIWSYLTLILMLVPALIMTSFSLVWYVLDLKVRADPPRTCRAWTLRLFFHGLQLAPLVRLADALYYGIASRRADVSLAMAVHYTQLMLYEGADSAMLRMIECFMEAAPQLLLQLYIIFTQEKHKQTFQILAQAVSCSTSWLSLAWCLTHYQSALRSSRVEKANLRWSGSACYFGWKAGMLASRLLSLALFAAVVHCLWFGLALGAHWCISFMWLIGRGTTFCSPDPHTLTEFLFDAVLGAVYCFDVVNVREGHSRLGYLIWYSLIGLENVCMTWMWSWLSSVTAGATITQVDAGSVVLPEWLLRRTSLSPWIHALPAWVLPTCVVGSFVTGIGLMVLYYLYAHPSGSIPICIPFSELISFNDEKRHSTKLTTSATTESGTLRKTDTDRLSATESLSQPCAIQI</sequence>
<dbReference type="OrthoDB" id="6136301at2759"/>
<dbReference type="InterPro" id="IPR018629">
    <property type="entry name" value="XK-rel"/>
</dbReference>
<feature type="transmembrane region" description="Helical" evidence="7">
    <location>
        <begin position="387"/>
        <end position="404"/>
    </location>
</feature>
<name>A0A504YEZ8_FASGI</name>
<protein>
    <recommendedName>
        <fullName evidence="7">XK-related protein</fullName>
    </recommendedName>
</protein>
<dbReference type="PANTHER" id="PTHR16024:SF10">
    <property type="entry name" value="XK-RELATED PROTEIN"/>
    <property type="match status" value="1"/>
</dbReference>
<feature type="transmembrane region" description="Helical" evidence="7">
    <location>
        <begin position="162"/>
        <end position="188"/>
    </location>
</feature>
<feature type="region of interest" description="Disordered" evidence="8">
    <location>
        <begin position="81"/>
        <end position="105"/>
    </location>
</feature>
<evidence type="ECO:0000256" key="5">
    <source>
        <dbReference type="ARBA" id="ARBA00022989"/>
    </source>
</evidence>
<evidence type="ECO:0000256" key="7">
    <source>
        <dbReference type="RuleBase" id="RU910716"/>
    </source>
</evidence>
<feature type="transmembrane region" description="Helical" evidence="7">
    <location>
        <begin position="416"/>
        <end position="436"/>
    </location>
</feature>
<evidence type="ECO:0000256" key="2">
    <source>
        <dbReference type="ARBA" id="ARBA00008789"/>
    </source>
</evidence>
<accession>A0A504YEZ8</accession>
<dbReference type="AlphaFoldDB" id="A0A504YEZ8"/>
<keyword evidence="5 7" id="KW-1133">Transmembrane helix</keyword>
<gene>
    <name evidence="9" type="ORF">FGIG_01538</name>
</gene>
<dbReference type="Proteomes" id="UP000316759">
    <property type="component" value="Unassembled WGS sequence"/>
</dbReference>
<dbReference type="GO" id="GO:0043652">
    <property type="term" value="P:engulfment of apoptotic cell"/>
    <property type="evidence" value="ECO:0007669"/>
    <property type="project" value="TreeGrafter"/>
</dbReference>
<dbReference type="GO" id="GO:1902742">
    <property type="term" value="P:apoptotic process involved in development"/>
    <property type="evidence" value="ECO:0007669"/>
    <property type="project" value="TreeGrafter"/>
</dbReference>
<evidence type="ECO:0000256" key="6">
    <source>
        <dbReference type="ARBA" id="ARBA00023136"/>
    </source>
</evidence>
<dbReference type="InterPro" id="IPR050895">
    <property type="entry name" value="XK-related_scramblase"/>
</dbReference>
<dbReference type="GO" id="GO:0005886">
    <property type="term" value="C:plasma membrane"/>
    <property type="evidence" value="ECO:0007669"/>
    <property type="project" value="UniProtKB-SubCell"/>
</dbReference>
<keyword evidence="3" id="KW-1003">Cell membrane</keyword>
<evidence type="ECO:0000256" key="4">
    <source>
        <dbReference type="ARBA" id="ARBA00022692"/>
    </source>
</evidence>
<evidence type="ECO:0000313" key="10">
    <source>
        <dbReference type="Proteomes" id="UP000316759"/>
    </source>
</evidence>
<dbReference type="GO" id="GO:0070782">
    <property type="term" value="P:phosphatidylserine exposure on apoptotic cell surface"/>
    <property type="evidence" value="ECO:0007669"/>
    <property type="project" value="TreeGrafter"/>
</dbReference>
<evidence type="ECO:0000256" key="3">
    <source>
        <dbReference type="ARBA" id="ARBA00022475"/>
    </source>
</evidence>
<evidence type="ECO:0000256" key="8">
    <source>
        <dbReference type="SAM" id="MobiDB-lite"/>
    </source>
</evidence>
<dbReference type="STRING" id="46835.A0A504YEZ8"/>
<evidence type="ECO:0000256" key="1">
    <source>
        <dbReference type="ARBA" id="ARBA00004651"/>
    </source>
</evidence>
<keyword evidence="6 7" id="KW-0472">Membrane</keyword>